<sequence>MKTLVGFKALRKGKCVYSLSRSSGIAAMRVKKRQLKEKIEKRVVLKTEIPIMRLHRDGNVKHFTK</sequence>
<evidence type="ECO:0000313" key="2">
    <source>
        <dbReference type="Proteomes" id="UP000244378"/>
    </source>
</evidence>
<gene>
    <name evidence="1" type="ORF">AUN14_16035</name>
</gene>
<dbReference type="OrthoDB" id="6631418at2"/>
<organism evidence="1 2">
    <name type="scientific">Cronobacter muytjensii</name>
    <dbReference type="NCBI Taxonomy" id="413501"/>
    <lineage>
        <taxon>Bacteria</taxon>
        <taxon>Pseudomonadati</taxon>
        <taxon>Pseudomonadota</taxon>
        <taxon>Gammaproteobacteria</taxon>
        <taxon>Enterobacterales</taxon>
        <taxon>Enterobacteriaceae</taxon>
        <taxon>Cronobacter</taxon>
    </lineage>
</organism>
<evidence type="ECO:0000313" key="1">
    <source>
        <dbReference type="EMBL" id="PUX11474.1"/>
    </source>
</evidence>
<dbReference type="Proteomes" id="UP000244378">
    <property type="component" value="Unassembled WGS sequence"/>
</dbReference>
<accession>A0A2T7AQ24</accession>
<protein>
    <submittedName>
        <fullName evidence="1">Uncharacterized protein</fullName>
    </submittedName>
</protein>
<comment type="caution">
    <text evidence="1">The sequence shown here is derived from an EMBL/GenBank/DDBJ whole genome shotgun (WGS) entry which is preliminary data.</text>
</comment>
<dbReference type="EMBL" id="MSAE01000035">
    <property type="protein sequence ID" value="PUX11474.1"/>
    <property type="molecule type" value="Genomic_DNA"/>
</dbReference>
<dbReference type="AlphaFoldDB" id="A0A2T7AQ24"/>
<name>A0A2T7AQ24_9ENTR</name>
<reference evidence="1 2" key="1">
    <citation type="submission" date="2016-12" db="EMBL/GenBank/DDBJ databases">
        <title>Analysis of the Molecular Diversity Among Cronobacter Species Isolated from Filth Flies Using a Pan Genomic DNA Microarray.</title>
        <authorList>
            <person name="Pava-Ripoll M."/>
            <person name="Tall B."/>
            <person name="Farber J."/>
            <person name="Fanning S."/>
            <person name="Lehner A."/>
            <person name="Stephan R."/>
            <person name="Pagotto F."/>
            <person name="Iverson C."/>
            <person name="Ziobro G."/>
            <person name="Miller A."/>
            <person name="Pearson R."/>
            <person name="Yan Q."/>
            <person name="Kim M."/>
            <person name="Jeong S."/>
            <person name="Park J."/>
            <person name="Jun S."/>
            <person name="Choi H."/>
            <person name="Chung T."/>
            <person name="Yoo Y."/>
            <person name="Park E."/>
            <person name="Hwang S."/>
            <person name="Lee B."/>
            <person name="Sathyamoorthy V."/>
            <person name="Carter L."/>
            <person name="Mammel M."/>
            <person name="Jackson S."/>
            <person name="Kothary M."/>
            <person name="Patel I."/>
            <person name="Grim C."/>
            <person name="Gopinath G."/>
            <person name="Gangiredla J."/>
            <person name="Chase H."/>
        </authorList>
    </citation>
    <scope>NUCLEOTIDE SEQUENCE [LARGE SCALE GENOMIC DNA]</scope>
    <source>
        <strain evidence="1 2">MOD1-Md1s</strain>
    </source>
</reference>
<proteinExistence type="predicted"/>